<name>A0A8H3LXN4_9GLOM</name>
<evidence type="ECO:0000313" key="2">
    <source>
        <dbReference type="Proteomes" id="UP000615446"/>
    </source>
</evidence>
<dbReference type="EMBL" id="BLAL01000229">
    <property type="protein sequence ID" value="GES93840.1"/>
    <property type="molecule type" value="Genomic_DNA"/>
</dbReference>
<reference evidence="1" key="1">
    <citation type="submission" date="2019-10" db="EMBL/GenBank/DDBJ databases">
        <title>Conservation and host-specific expression of non-tandemly repeated heterogenous ribosome RNA gene in arbuscular mycorrhizal fungi.</title>
        <authorList>
            <person name="Maeda T."/>
            <person name="Kobayashi Y."/>
            <person name="Nakagawa T."/>
            <person name="Ezawa T."/>
            <person name="Yamaguchi K."/>
            <person name="Bino T."/>
            <person name="Nishimoto Y."/>
            <person name="Shigenobu S."/>
            <person name="Kawaguchi M."/>
        </authorList>
    </citation>
    <scope>NUCLEOTIDE SEQUENCE</scope>
    <source>
        <strain evidence="1">HR1</strain>
    </source>
</reference>
<proteinExistence type="predicted"/>
<accession>A0A8H3LXN4</accession>
<dbReference type="AlphaFoldDB" id="A0A8H3LXN4"/>
<protein>
    <submittedName>
        <fullName evidence="1">Uncharacterized protein</fullName>
    </submittedName>
</protein>
<sequence length="96" mass="11309">MRTKLFSSSEMVRSKGRAATHYPFTWIQSGYIQIIVNIRVRELQTDDLENTDYNNVNTVFEALWYDSNNMDNIDKVVYKFCTDTNGQCRKKNEIDV</sequence>
<organism evidence="1 2">
    <name type="scientific">Rhizophagus clarus</name>
    <dbReference type="NCBI Taxonomy" id="94130"/>
    <lineage>
        <taxon>Eukaryota</taxon>
        <taxon>Fungi</taxon>
        <taxon>Fungi incertae sedis</taxon>
        <taxon>Mucoromycota</taxon>
        <taxon>Glomeromycotina</taxon>
        <taxon>Glomeromycetes</taxon>
        <taxon>Glomerales</taxon>
        <taxon>Glomeraceae</taxon>
        <taxon>Rhizophagus</taxon>
    </lineage>
</organism>
<evidence type="ECO:0000313" key="1">
    <source>
        <dbReference type="EMBL" id="GES93840.1"/>
    </source>
</evidence>
<comment type="caution">
    <text evidence="1">The sequence shown here is derived from an EMBL/GenBank/DDBJ whole genome shotgun (WGS) entry which is preliminary data.</text>
</comment>
<gene>
    <name evidence="1" type="ORF">RCL2_002059000</name>
</gene>
<dbReference type="Proteomes" id="UP000615446">
    <property type="component" value="Unassembled WGS sequence"/>
</dbReference>